<feature type="compositionally biased region" description="Basic and acidic residues" evidence="2">
    <location>
        <begin position="169"/>
        <end position="182"/>
    </location>
</feature>
<proteinExistence type="predicted"/>
<dbReference type="Proteomes" id="UP000023152">
    <property type="component" value="Unassembled WGS sequence"/>
</dbReference>
<sequence>MDKSEYVRQGYSQDLSTMQEELQHAQQTNQRLQEENGLLKEEILKVCLSSFLCASNDEVKRWSSLVHTANLEIQKLEEDIRCFRNDAEAQIGDYQAELAKLKDQNTDLRNSYRELQKLYLSTKDQLQVYLFFFLSYVYINKCDHNNNNNDDDENVKETTSRKRTKRRKEPTNEKRKEKEWKY</sequence>
<protein>
    <submittedName>
        <fullName evidence="3">Uncharacterized protein</fullName>
    </submittedName>
</protein>
<feature type="region of interest" description="Disordered" evidence="2">
    <location>
        <begin position="147"/>
        <end position="182"/>
    </location>
</feature>
<keyword evidence="1" id="KW-0175">Coiled coil</keyword>
<evidence type="ECO:0000313" key="3">
    <source>
        <dbReference type="EMBL" id="ETO06902.1"/>
    </source>
</evidence>
<name>X6M0I4_RETFI</name>
<organism evidence="3 4">
    <name type="scientific">Reticulomyxa filosa</name>
    <dbReference type="NCBI Taxonomy" id="46433"/>
    <lineage>
        <taxon>Eukaryota</taxon>
        <taxon>Sar</taxon>
        <taxon>Rhizaria</taxon>
        <taxon>Retaria</taxon>
        <taxon>Foraminifera</taxon>
        <taxon>Monothalamids</taxon>
        <taxon>Reticulomyxidae</taxon>
        <taxon>Reticulomyxa</taxon>
    </lineage>
</organism>
<accession>X6M0I4</accession>
<keyword evidence="4" id="KW-1185">Reference proteome</keyword>
<feature type="coiled-coil region" evidence="1">
    <location>
        <begin position="8"/>
        <end position="118"/>
    </location>
</feature>
<evidence type="ECO:0000313" key="4">
    <source>
        <dbReference type="Proteomes" id="UP000023152"/>
    </source>
</evidence>
<evidence type="ECO:0000256" key="2">
    <source>
        <dbReference type="SAM" id="MobiDB-lite"/>
    </source>
</evidence>
<dbReference type="EMBL" id="ASPP01026694">
    <property type="protein sequence ID" value="ETO06902.1"/>
    <property type="molecule type" value="Genomic_DNA"/>
</dbReference>
<dbReference type="AlphaFoldDB" id="X6M0I4"/>
<reference evidence="3 4" key="1">
    <citation type="journal article" date="2013" name="Curr. Biol.">
        <title>The Genome of the Foraminiferan Reticulomyxa filosa.</title>
        <authorList>
            <person name="Glockner G."/>
            <person name="Hulsmann N."/>
            <person name="Schleicher M."/>
            <person name="Noegel A.A."/>
            <person name="Eichinger L."/>
            <person name="Gallinger C."/>
            <person name="Pawlowski J."/>
            <person name="Sierra R."/>
            <person name="Euteneuer U."/>
            <person name="Pillet L."/>
            <person name="Moustafa A."/>
            <person name="Platzer M."/>
            <person name="Groth M."/>
            <person name="Szafranski K."/>
            <person name="Schliwa M."/>
        </authorList>
    </citation>
    <scope>NUCLEOTIDE SEQUENCE [LARGE SCALE GENOMIC DNA]</scope>
</reference>
<evidence type="ECO:0000256" key="1">
    <source>
        <dbReference type="SAM" id="Coils"/>
    </source>
</evidence>
<gene>
    <name evidence="3" type="ORF">RFI_30490</name>
</gene>
<comment type="caution">
    <text evidence="3">The sequence shown here is derived from an EMBL/GenBank/DDBJ whole genome shotgun (WGS) entry which is preliminary data.</text>
</comment>